<dbReference type="AlphaFoldDB" id="A0A151GGH0"/>
<feature type="transmembrane region" description="Helical" evidence="1">
    <location>
        <begin position="7"/>
        <end position="29"/>
    </location>
</feature>
<comment type="caution">
    <text evidence="3">The sequence shown here is derived from an EMBL/GenBank/DDBJ whole genome shotgun (WGS) entry which is preliminary data.</text>
</comment>
<dbReference type="Proteomes" id="UP000076580">
    <property type="component" value="Chromosome 03"/>
</dbReference>
<evidence type="ECO:0000313" key="4">
    <source>
        <dbReference type="Proteomes" id="UP000076580"/>
    </source>
</evidence>
<dbReference type="GeneID" id="63720809"/>
<reference evidence="3 4" key="1">
    <citation type="journal article" date="2016" name="Sci. Rep.">
        <title>Insights into Adaptations to a Near-Obligate Nematode Endoparasitic Lifestyle from the Finished Genome of Drechmeria coniospora.</title>
        <authorList>
            <person name="Zhang L."/>
            <person name="Zhou Z."/>
            <person name="Guo Q."/>
            <person name="Fokkens L."/>
            <person name="Miskei M."/>
            <person name="Pocsi I."/>
            <person name="Zhang W."/>
            <person name="Chen M."/>
            <person name="Wang L."/>
            <person name="Sun Y."/>
            <person name="Donzelli B.G."/>
            <person name="Gibson D.M."/>
            <person name="Nelson D.R."/>
            <person name="Luo J.G."/>
            <person name="Rep M."/>
            <person name="Liu H."/>
            <person name="Yang S."/>
            <person name="Wang J."/>
            <person name="Krasnoff S.B."/>
            <person name="Xu Y."/>
            <person name="Molnar I."/>
            <person name="Lin M."/>
        </authorList>
    </citation>
    <scope>NUCLEOTIDE SEQUENCE [LARGE SCALE GENOMIC DNA]</scope>
    <source>
        <strain evidence="3 4">ARSEF 6962</strain>
    </source>
</reference>
<dbReference type="EMBL" id="LAYC01000003">
    <property type="protein sequence ID" value="KYK56198.1"/>
    <property type="molecule type" value="Genomic_DNA"/>
</dbReference>
<keyword evidence="1" id="KW-1133">Transmembrane helix</keyword>
<evidence type="ECO:0000259" key="2">
    <source>
        <dbReference type="Pfam" id="PF13373"/>
    </source>
</evidence>
<accession>A0A151GGH0</accession>
<proteinExistence type="predicted"/>
<dbReference type="InParanoid" id="A0A151GGH0"/>
<protein>
    <recommendedName>
        <fullName evidence="2">DSC E3 ubiquitin ligase complex subunit 3 C-terminal domain-containing protein</fullName>
    </recommendedName>
</protein>
<keyword evidence="1" id="KW-0472">Membrane</keyword>
<dbReference type="Pfam" id="PF13373">
    <property type="entry name" value="Dsc3_C"/>
    <property type="match status" value="1"/>
</dbReference>
<keyword evidence="4" id="KW-1185">Reference proteome</keyword>
<gene>
    <name evidence="3" type="ORF">DCS_08166</name>
</gene>
<keyword evidence="1" id="KW-0812">Transmembrane</keyword>
<name>A0A151GGH0_DRECN</name>
<feature type="domain" description="DSC E3 ubiquitin ligase complex subunit 3 C-terminal" evidence="2">
    <location>
        <begin position="3"/>
        <end position="56"/>
    </location>
</feature>
<dbReference type="InterPro" id="IPR025390">
    <property type="entry name" value="Dsc3_C"/>
</dbReference>
<evidence type="ECO:0000313" key="3">
    <source>
        <dbReference type="EMBL" id="KYK56198.1"/>
    </source>
</evidence>
<evidence type="ECO:0000256" key="1">
    <source>
        <dbReference type="SAM" id="Phobius"/>
    </source>
</evidence>
<dbReference type="RefSeq" id="XP_040655550.1">
    <property type="nucleotide sequence ID" value="XM_040805446.1"/>
</dbReference>
<organism evidence="3 4">
    <name type="scientific">Drechmeria coniospora</name>
    <name type="common">Nematophagous fungus</name>
    <name type="synonym">Meria coniospora</name>
    <dbReference type="NCBI Taxonomy" id="98403"/>
    <lineage>
        <taxon>Eukaryota</taxon>
        <taxon>Fungi</taxon>
        <taxon>Dikarya</taxon>
        <taxon>Ascomycota</taxon>
        <taxon>Pezizomycotina</taxon>
        <taxon>Sordariomycetes</taxon>
        <taxon>Hypocreomycetidae</taxon>
        <taxon>Hypocreales</taxon>
        <taxon>Ophiocordycipitaceae</taxon>
        <taxon>Drechmeria</taxon>
    </lineage>
</organism>
<sequence>MSAMSTVLDILIRGMMIGFFFPLGSVTWLLRQGLWGEKWQIFVGSGVVLSLIVGILETAGAPRPLCRRNETPSERAFRSVRETTDMSKAVPAAVCRFGFHASANHRHRHRPRGRSRQPVAEQTHLTLMPNGDMIRPCFETELAPDPSRASRVRDILPWRALDKGPAPRETTPCTYKSICTRSEPGKESVACMKMFQMVHHVHLACDSLDKPSTLAIGIHGPSK</sequence>
<feature type="transmembrane region" description="Helical" evidence="1">
    <location>
        <begin position="41"/>
        <end position="59"/>
    </location>
</feature>